<feature type="region of interest" description="Disordered" evidence="2">
    <location>
        <begin position="548"/>
        <end position="583"/>
    </location>
</feature>
<evidence type="ECO:0000313" key="5">
    <source>
        <dbReference type="Proteomes" id="UP000236311"/>
    </source>
</evidence>
<dbReference type="Gene3D" id="1.25.40.10">
    <property type="entry name" value="Tetratricopeptide repeat domain"/>
    <property type="match status" value="2"/>
</dbReference>
<evidence type="ECO:0000313" key="4">
    <source>
        <dbReference type="EMBL" id="SOY28328.1"/>
    </source>
</evidence>
<dbReference type="Pfam" id="PF13374">
    <property type="entry name" value="TPR_10"/>
    <property type="match status" value="1"/>
</dbReference>
<evidence type="ECO:0000256" key="2">
    <source>
        <dbReference type="SAM" id="MobiDB-lite"/>
    </source>
</evidence>
<dbReference type="Pfam" id="PF13228">
    <property type="entry name" value="DUF4037"/>
    <property type="match status" value="1"/>
</dbReference>
<feature type="compositionally biased region" description="Basic and acidic residues" evidence="2">
    <location>
        <begin position="276"/>
        <end position="305"/>
    </location>
</feature>
<dbReference type="PROSITE" id="PS50005">
    <property type="entry name" value="TPR"/>
    <property type="match status" value="1"/>
</dbReference>
<dbReference type="InterPro" id="IPR025117">
    <property type="entry name" value="DUF4037"/>
</dbReference>
<dbReference type="EMBL" id="OFSM01000004">
    <property type="protein sequence ID" value="SOY28328.1"/>
    <property type="molecule type" value="Genomic_DNA"/>
</dbReference>
<feature type="compositionally biased region" description="Polar residues" evidence="2">
    <location>
        <begin position="562"/>
        <end position="572"/>
    </location>
</feature>
<evidence type="ECO:0000259" key="3">
    <source>
        <dbReference type="Pfam" id="PF13228"/>
    </source>
</evidence>
<evidence type="ECO:0000256" key="1">
    <source>
        <dbReference type="PROSITE-ProRule" id="PRU00339"/>
    </source>
</evidence>
<feature type="domain" description="DUF4037" evidence="3">
    <location>
        <begin position="428"/>
        <end position="528"/>
    </location>
</feature>
<gene>
    <name evidence="4" type="ORF">AMURIS_01035</name>
</gene>
<name>A0A2K4ZCZ6_9FIRM</name>
<dbReference type="Pfam" id="PF13424">
    <property type="entry name" value="TPR_12"/>
    <property type="match status" value="1"/>
</dbReference>
<dbReference type="InterPro" id="IPR025191">
    <property type="entry name" value="DUF4125"/>
</dbReference>
<keyword evidence="1" id="KW-0802">TPR repeat</keyword>
<feature type="region of interest" description="Disordered" evidence="2">
    <location>
        <begin position="268"/>
        <end position="305"/>
    </location>
</feature>
<organism evidence="4 5">
    <name type="scientific">Acetatifactor muris</name>
    <dbReference type="NCBI Taxonomy" id="879566"/>
    <lineage>
        <taxon>Bacteria</taxon>
        <taxon>Bacillati</taxon>
        <taxon>Bacillota</taxon>
        <taxon>Clostridia</taxon>
        <taxon>Lachnospirales</taxon>
        <taxon>Lachnospiraceae</taxon>
        <taxon>Acetatifactor</taxon>
    </lineage>
</organism>
<feature type="repeat" description="TPR" evidence="1">
    <location>
        <begin position="208"/>
        <end position="241"/>
    </location>
</feature>
<reference evidence="4 5" key="1">
    <citation type="submission" date="2018-01" db="EMBL/GenBank/DDBJ databases">
        <authorList>
            <person name="Gaut B.S."/>
            <person name="Morton B.R."/>
            <person name="Clegg M.T."/>
            <person name="Duvall M.R."/>
        </authorList>
    </citation>
    <scope>NUCLEOTIDE SEQUENCE [LARGE SCALE GENOMIC DNA]</scope>
    <source>
        <strain evidence="4">GP69</strain>
    </source>
</reference>
<dbReference type="InterPro" id="IPR019734">
    <property type="entry name" value="TPR_rpt"/>
</dbReference>
<keyword evidence="5" id="KW-1185">Reference proteome</keyword>
<accession>A0A2K4ZCZ6</accession>
<dbReference type="InterPro" id="IPR011990">
    <property type="entry name" value="TPR-like_helical_dom_sf"/>
</dbReference>
<dbReference type="SMART" id="SM00028">
    <property type="entry name" value="TPR"/>
    <property type="match status" value="4"/>
</dbReference>
<sequence>MDINEILRQVDRYFEENKGEEAETLMCRSLEQAAEEGDEAVQLQLLNELLGYYREVSRKEELERTAERAIALAKRMGLEDTIPYATTLLNVATGYRSCGKLQESMGYYLQVQELYDRLLKPDDMFMAGLKNNMSLLYQEMGDFRAAKERQLEALAIAEKNHAVYELGVTCANLAGSCMGLEEREEAYKYAMRSVKLFQAGNVEDSHYAAALATLGAYFYAGEEYEKALQYYGQAMDIVERNLGRNAYYHRLKEYVEACEKDMAASVRKNAGGTQAKGEDRGGKAAEMRHAGEETAEKGSAGEKSEGTGLRLARDYYETFGRLMIEKEFPAYMGKIAVGLAGRGSDCFGYDDEASRDHDWGPDFCMWVTDETWQEIGEALQQAYEKLPEEFQGYRKAPHKNGRNRRGVIRISDFYRGLVGTDVYSQIDWRSVQDSSLAAAVNGEIFRDEEGIFSAFREALRQGYPEEIRYLKLAESAARYAQTAQYNYPRMHRRGDLLTARMMVWDGIKEAMKLQYYIEGKYPPHDKWLFRGLQESAEGRAAAALLEKIAGGGNSPERDDNLCSGTEESSGNNKAEAGKGAWAGDRENPDAVLRQIEQAGEFFAMEMYRRDLISDTDSYLDAHSEELVYKASLAVKSEKELVKDIARLEFEAFDKVKNEGGRASCQDDWPTFYVMRSSQYLTWNRTMLMQYLYDFYREYHRGHNLIEEKYGRMMESTAPEEYEKIKAHFPELSPEKKQIIEQIVGMQVGWMEEFAENYPALAQNARNIHTTEDNPLDTSYETYLRGELGTYSDKMLELYGRYVVDYARTGRNLTYAIMENSVKMYGYGSVEEANRTGGRGES</sequence>
<dbReference type="Pfam" id="PF13526">
    <property type="entry name" value="DUF4125"/>
    <property type="match status" value="1"/>
</dbReference>
<dbReference type="SUPFAM" id="SSF48452">
    <property type="entry name" value="TPR-like"/>
    <property type="match status" value="1"/>
</dbReference>
<dbReference type="AlphaFoldDB" id="A0A2K4ZCZ6"/>
<protein>
    <recommendedName>
        <fullName evidence="3">DUF4037 domain-containing protein</fullName>
    </recommendedName>
</protein>
<proteinExistence type="predicted"/>
<dbReference type="Proteomes" id="UP000236311">
    <property type="component" value="Unassembled WGS sequence"/>
</dbReference>